<evidence type="ECO:0000259" key="2">
    <source>
        <dbReference type="Pfam" id="PF09000"/>
    </source>
</evidence>
<organism evidence="4 5">
    <name type="scientific">Rhodococcus cercidiphylli</name>
    <dbReference type="NCBI Taxonomy" id="489916"/>
    <lineage>
        <taxon>Bacteria</taxon>
        <taxon>Bacillati</taxon>
        <taxon>Actinomycetota</taxon>
        <taxon>Actinomycetes</taxon>
        <taxon>Mycobacteriales</taxon>
        <taxon>Nocardiaceae</taxon>
        <taxon>Rhodococcus</taxon>
    </lineage>
</organism>
<dbReference type="InterPro" id="IPR036725">
    <property type="entry name" value="ColE3_ribonuclease_sf"/>
</dbReference>
<dbReference type="Pfam" id="PF09000">
    <property type="entry name" value="Cytotoxic"/>
    <property type="match status" value="1"/>
</dbReference>
<evidence type="ECO:0000259" key="3">
    <source>
        <dbReference type="Pfam" id="PF25547"/>
    </source>
</evidence>
<protein>
    <submittedName>
        <fullName evidence="4">Colicin E3/pyocin S6 family cytotoxin</fullName>
    </submittedName>
</protein>
<dbReference type="RefSeq" id="WP_317547387.1">
    <property type="nucleotide sequence ID" value="NZ_JAWLKE010000002.1"/>
</dbReference>
<reference evidence="4 5" key="1">
    <citation type="submission" date="2023-10" db="EMBL/GenBank/DDBJ databases">
        <title>Development of a sustainable strategy for remediation of hydrocarbon-contaminated territories based on the waste exchange concept.</title>
        <authorList>
            <person name="Krivoruchko A."/>
        </authorList>
    </citation>
    <scope>NUCLEOTIDE SEQUENCE [LARGE SCALE GENOMIC DNA]</scope>
    <source>
        <strain evidence="4 5">IEGM 1322</strain>
    </source>
</reference>
<dbReference type="InterPro" id="IPR009105">
    <property type="entry name" value="Colicin_E3_ribonuclease"/>
</dbReference>
<dbReference type="EMBL" id="JAWLKE010000002">
    <property type="protein sequence ID" value="MDV6229765.1"/>
    <property type="molecule type" value="Genomic_DNA"/>
</dbReference>
<dbReference type="SUPFAM" id="SSF63840">
    <property type="entry name" value="Ribonuclease domain of colicin E3"/>
    <property type="match status" value="1"/>
</dbReference>
<dbReference type="Pfam" id="PF25547">
    <property type="entry name" value="WXG100_2"/>
    <property type="match status" value="1"/>
</dbReference>
<dbReference type="Gene3D" id="3.10.380.10">
    <property type="entry name" value="Colicin E3-like ribonuclease domain"/>
    <property type="match status" value="1"/>
</dbReference>
<feature type="domain" description="Colicin E3-like ribonuclease" evidence="2">
    <location>
        <begin position="329"/>
        <end position="398"/>
    </location>
</feature>
<keyword evidence="5" id="KW-1185">Reference proteome</keyword>
<sequence>MAPISVDPHILADAASQYSSAKTISSGAIAELAAELHRNWGCAGTDNAGKSWADSYDSAAFDAVTAGTDIANAFGKLHDLLATTGVNHANAENANTVPPTPPLPAPPQLPHTNTPRFNGSYGCDTDAPMGWGLITRWLQGHMWPNGDPEKLRGLGSAWRTAAEELRRASDSTNSAWTDIEKLASDELPQVLAQMDGVYSAAHNVADQFDTLASACGEWASTIQDAHQSVIDIVGTAIVAGTIAGAVAGFFTLGVGTVAVTGATGSAIAGSVIAVLTGVEAASAIAVGVTVATGAAAIGIASDVQPLLQASPTTFNANTGGGNWHYNPPPADRRLPGFPDAKQTKPLNNRPRWTDNRGNILEWDYQHGALEKYTKNGKHLGEFDPVTGDMTKGPVPGRKPGR</sequence>
<accession>A0ABU4AU52</accession>
<proteinExistence type="predicted"/>
<evidence type="ECO:0000313" key="4">
    <source>
        <dbReference type="EMBL" id="MDV6229765.1"/>
    </source>
</evidence>
<feature type="domain" description="Outer membrane channel protein CpnT-like N-terminal" evidence="3">
    <location>
        <begin position="136"/>
        <end position="250"/>
    </location>
</feature>
<comment type="caution">
    <text evidence="4">The sequence shown here is derived from an EMBL/GenBank/DDBJ whole genome shotgun (WGS) entry which is preliminary data.</text>
</comment>
<feature type="region of interest" description="Disordered" evidence="1">
    <location>
        <begin position="380"/>
        <end position="401"/>
    </location>
</feature>
<evidence type="ECO:0000313" key="5">
    <source>
        <dbReference type="Proteomes" id="UP001185899"/>
    </source>
</evidence>
<dbReference type="Proteomes" id="UP001185899">
    <property type="component" value="Unassembled WGS sequence"/>
</dbReference>
<dbReference type="InterPro" id="IPR057746">
    <property type="entry name" value="CpnT-like_N"/>
</dbReference>
<name>A0ABU4AU52_9NOCA</name>
<evidence type="ECO:0000256" key="1">
    <source>
        <dbReference type="SAM" id="MobiDB-lite"/>
    </source>
</evidence>
<gene>
    <name evidence="4" type="ORF">R3P95_04335</name>
</gene>